<organism evidence="2 3">
    <name type="scientific">Antrodiella citrinella</name>
    <dbReference type="NCBI Taxonomy" id="2447956"/>
    <lineage>
        <taxon>Eukaryota</taxon>
        <taxon>Fungi</taxon>
        <taxon>Dikarya</taxon>
        <taxon>Basidiomycota</taxon>
        <taxon>Agaricomycotina</taxon>
        <taxon>Agaricomycetes</taxon>
        <taxon>Polyporales</taxon>
        <taxon>Steccherinaceae</taxon>
        <taxon>Antrodiella</taxon>
    </lineage>
</organism>
<dbReference type="SMART" id="SM00535">
    <property type="entry name" value="RIBOc"/>
    <property type="match status" value="1"/>
</dbReference>
<dbReference type="InterPro" id="IPR036389">
    <property type="entry name" value="RNase_III_sf"/>
</dbReference>
<dbReference type="GO" id="GO:0006396">
    <property type="term" value="P:RNA processing"/>
    <property type="evidence" value="ECO:0007669"/>
    <property type="project" value="InterPro"/>
</dbReference>
<dbReference type="CDD" id="cd00593">
    <property type="entry name" value="RIBOc"/>
    <property type="match status" value="1"/>
</dbReference>
<name>A0A4S4N734_9APHY</name>
<dbReference type="EMBL" id="SGPM01000001">
    <property type="protein sequence ID" value="THH34057.1"/>
    <property type="molecule type" value="Genomic_DNA"/>
</dbReference>
<dbReference type="PROSITE" id="PS50142">
    <property type="entry name" value="RNASE_3_2"/>
    <property type="match status" value="1"/>
</dbReference>
<keyword evidence="3" id="KW-1185">Reference proteome</keyword>
<sequence length="173" mass="18951">MHLEIQTALNAAIANPSFSGALPPLSEDGWRKLVVSHTSETAAENDRLEFLGDALMYATIGKLLYTQCPQGSPHLYTVLRSALHSNATFSKLAEKLDVFAVSKVVLNALTAQTFGEGSLVRPKPRLAIKKTADLFEAVIGAYYMERGFEALYEWVNEIYAPLIVIAKKSFSAT</sequence>
<comment type="caution">
    <text evidence="2">The sequence shown here is derived from an EMBL/GenBank/DDBJ whole genome shotgun (WGS) entry which is preliminary data.</text>
</comment>
<dbReference type="InterPro" id="IPR000999">
    <property type="entry name" value="RNase_III_dom"/>
</dbReference>
<dbReference type="GO" id="GO:0004525">
    <property type="term" value="F:ribonuclease III activity"/>
    <property type="evidence" value="ECO:0007669"/>
    <property type="project" value="InterPro"/>
</dbReference>
<accession>A0A4S4N734</accession>
<evidence type="ECO:0000259" key="1">
    <source>
        <dbReference type="PROSITE" id="PS50142"/>
    </source>
</evidence>
<dbReference type="Gene3D" id="1.10.1520.10">
    <property type="entry name" value="Ribonuclease III domain"/>
    <property type="match status" value="1"/>
</dbReference>
<dbReference type="Pfam" id="PF00636">
    <property type="entry name" value="Ribonuclease_3"/>
    <property type="match status" value="1"/>
</dbReference>
<dbReference type="OrthoDB" id="416741at2759"/>
<evidence type="ECO:0000313" key="3">
    <source>
        <dbReference type="Proteomes" id="UP000308730"/>
    </source>
</evidence>
<feature type="domain" description="RNase III" evidence="1">
    <location>
        <begin position="35"/>
        <end position="147"/>
    </location>
</feature>
<protein>
    <recommendedName>
        <fullName evidence="1">RNase III domain-containing protein</fullName>
    </recommendedName>
</protein>
<proteinExistence type="predicted"/>
<dbReference type="AlphaFoldDB" id="A0A4S4N734"/>
<dbReference type="PROSITE" id="PS00517">
    <property type="entry name" value="RNASE_3_1"/>
    <property type="match status" value="1"/>
</dbReference>
<reference evidence="2 3" key="1">
    <citation type="submission" date="2019-02" db="EMBL/GenBank/DDBJ databases">
        <title>Genome sequencing of the rare red list fungi Antrodiella citrinella (Flaviporus citrinellus).</title>
        <authorList>
            <person name="Buettner E."/>
            <person name="Kellner H."/>
        </authorList>
    </citation>
    <scope>NUCLEOTIDE SEQUENCE [LARGE SCALE GENOMIC DNA]</scope>
    <source>
        <strain evidence="2 3">DSM 108506</strain>
    </source>
</reference>
<dbReference type="SUPFAM" id="SSF69065">
    <property type="entry name" value="RNase III domain-like"/>
    <property type="match status" value="1"/>
</dbReference>
<dbReference type="Proteomes" id="UP000308730">
    <property type="component" value="Unassembled WGS sequence"/>
</dbReference>
<evidence type="ECO:0000313" key="2">
    <source>
        <dbReference type="EMBL" id="THH34057.1"/>
    </source>
</evidence>
<gene>
    <name evidence="2" type="ORF">EUX98_g163</name>
</gene>